<evidence type="ECO:0000313" key="4">
    <source>
        <dbReference type="Proteomes" id="UP000198287"/>
    </source>
</evidence>
<feature type="region of interest" description="Disordered" evidence="1">
    <location>
        <begin position="415"/>
        <end position="453"/>
    </location>
</feature>
<dbReference type="AlphaFoldDB" id="A0A226EUU0"/>
<dbReference type="OrthoDB" id="549353at2759"/>
<dbReference type="CDD" id="cd08824">
    <property type="entry name" value="LOTUS"/>
    <property type="match status" value="1"/>
</dbReference>
<gene>
    <name evidence="3" type="ORF">Fcan01_04639</name>
</gene>
<comment type="caution">
    <text evidence="3">The sequence shown here is derived from an EMBL/GenBank/DDBJ whole genome shotgun (WGS) entry which is preliminary data.</text>
</comment>
<organism evidence="3 4">
    <name type="scientific">Folsomia candida</name>
    <name type="common">Springtail</name>
    <dbReference type="NCBI Taxonomy" id="158441"/>
    <lineage>
        <taxon>Eukaryota</taxon>
        <taxon>Metazoa</taxon>
        <taxon>Ecdysozoa</taxon>
        <taxon>Arthropoda</taxon>
        <taxon>Hexapoda</taxon>
        <taxon>Collembola</taxon>
        <taxon>Entomobryomorpha</taxon>
        <taxon>Isotomoidea</taxon>
        <taxon>Isotomidae</taxon>
        <taxon>Proisotominae</taxon>
        <taxon>Folsomia</taxon>
    </lineage>
</organism>
<feature type="domain" description="HTH OST-type" evidence="2">
    <location>
        <begin position="336"/>
        <end position="410"/>
    </location>
</feature>
<dbReference type="STRING" id="158441.A0A226EUU0"/>
<keyword evidence="4" id="KW-1185">Reference proteome</keyword>
<evidence type="ECO:0000313" key="3">
    <source>
        <dbReference type="EMBL" id="OXA60834.1"/>
    </source>
</evidence>
<accession>A0A226EUU0</accession>
<evidence type="ECO:0000256" key="1">
    <source>
        <dbReference type="SAM" id="MobiDB-lite"/>
    </source>
</evidence>
<name>A0A226EUU0_FOLCA</name>
<dbReference type="Pfam" id="PF12872">
    <property type="entry name" value="OST-HTH"/>
    <property type="match status" value="2"/>
</dbReference>
<evidence type="ECO:0000259" key="2">
    <source>
        <dbReference type="PROSITE" id="PS51644"/>
    </source>
</evidence>
<dbReference type="InterPro" id="IPR041966">
    <property type="entry name" value="LOTUS-like"/>
</dbReference>
<dbReference type="Gene3D" id="3.30.420.610">
    <property type="entry name" value="LOTUS domain-like"/>
    <property type="match status" value="2"/>
</dbReference>
<reference evidence="3 4" key="1">
    <citation type="submission" date="2015-12" db="EMBL/GenBank/DDBJ databases">
        <title>The genome of Folsomia candida.</title>
        <authorList>
            <person name="Faddeeva A."/>
            <person name="Derks M.F."/>
            <person name="Anvar Y."/>
            <person name="Smit S."/>
            <person name="Van Straalen N."/>
            <person name="Roelofs D."/>
        </authorList>
    </citation>
    <scope>NUCLEOTIDE SEQUENCE [LARGE SCALE GENOMIC DNA]</scope>
    <source>
        <strain evidence="3 4">VU population</strain>
        <tissue evidence="3">Whole body</tissue>
    </source>
</reference>
<feature type="region of interest" description="Disordered" evidence="1">
    <location>
        <begin position="465"/>
        <end position="503"/>
    </location>
</feature>
<proteinExistence type="predicted"/>
<dbReference type="EMBL" id="LNIX01000002">
    <property type="protein sequence ID" value="OXA60834.1"/>
    <property type="molecule type" value="Genomic_DNA"/>
</dbReference>
<feature type="domain" description="HTH OST-type" evidence="2">
    <location>
        <begin position="106"/>
        <end position="182"/>
    </location>
</feature>
<dbReference type="Proteomes" id="UP000198287">
    <property type="component" value="Unassembled WGS sequence"/>
</dbReference>
<protein>
    <submittedName>
        <fullName evidence="3">Meiosis arrest female protein 1</fullName>
    </submittedName>
</protein>
<sequence length="625" mass="70123">MGAGQNRILSLSHKAQMKRFATDLLRVLKAHGGVKKQIKTDEFPQGFSQVFPNRQFLPEDYGLCYFSDLITELVENSTLVALVKDEGGNQMLAVPKREQTPQEIHRTRIFASEVVELFRHSIRYEMPFSKFIPAYHHHFGKQCRVSDYGFSKLAELFEAIADTVVCVAPPGPSSDFTVDDKMVRLVPQEQVKVVGEQLRNLLQTHTDAGKQVLLTELDELFIDELGFHLRPEMCDAKSIEDLVLNKLSSFIKLDNGIVTPVDQNKVRCLMQDVVLILEESPGYKMELEHFLKRFNDTYNTPLELETIKKQLNHMLILSEPGAASTLDDKTTIELAPIRIFAIEMLEILEAAGGSLVVSNVDAAYLQKHGRPLRPARMGYPSIVALLQAIPDVVQVVGKHRSKKVCVRGLDTSALASPSYHETPRSSRPRNIDSSSGFKDQNRNNVNHNNSRCHSVDQFRSYNNHLKMDSSGQWSESPKRSRAQPPPPLYLSSPAFIPRGQQGGPDVFTFDRAPQLSPPIYDMWMHGESLSPGSPPVSPPVVWTYHPIVYPPNTPPTNQANIMVPTFSFNGAWSPAMTSTCYDQRMPAQTNGAEYGYSEQIQQQTRLRHGMERLGLGLGMDGRNDA</sequence>
<dbReference type="InterPro" id="IPR025605">
    <property type="entry name" value="OST-HTH/LOTUS_dom"/>
</dbReference>
<feature type="compositionally biased region" description="Polar residues" evidence="1">
    <location>
        <begin position="465"/>
        <end position="475"/>
    </location>
</feature>
<dbReference type="PROSITE" id="PS51644">
    <property type="entry name" value="HTH_OST"/>
    <property type="match status" value="2"/>
</dbReference>
<feature type="compositionally biased region" description="Low complexity" evidence="1">
    <location>
        <begin position="442"/>
        <end position="452"/>
    </location>
</feature>